<dbReference type="Gene3D" id="3.30.2350.10">
    <property type="entry name" value="Pseudouridine synthase"/>
    <property type="match status" value="1"/>
</dbReference>
<dbReference type="Proteomes" id="UP000006804">
    <property type="component" value="Chromosome"/>
</dbReference>
<feature type="active site" description="Nucleophile" evidence="5">
    <location>
        <position position="38"/>
    </location>
</feature>
<dbReference type="Pfam" id="PF01509">
    <property type="entry name" value="TruB_N"/>
    <property type="match status" value="1"/>
</dbReference>
<evidence type="ECO:0000256" key="3">
    <source>
        <dbReference type="ARBA" id="ARBA00022694"/>
    </source>
</evidence>
<dbReference type="EMBL" id="CP002351">
    <property type="protein sequence ID" value="AEH51050.1"/>
    <property type="molecule type" value="Genomic_DNA"/>
</dbReference>
<dbReference type="Gene3D" id="2.30.130.10">
    <property type="entry name" value="PUA domain"/>
    <property type="match status" value="1"/>
</dbReference>
<name>F7YYL8_9THEM</name>
<dbReference type="eggNOG" id="COG0130">
    <property type="taxonomic scope" value="Bacteria"/>
</dbReference>
<feature type="domain" description="tRNA pseudouridylate synthase B C-terminal" evidence="7">
    <location>
        <begin position="171"/>
        <end position="223"/>
    </location>
</feature>
<dbReference type="PANTHER" id="PTHR13767">
    <property type="entry name" value="TRNA-PSEUDOURIDINE SYNTHASE"/>
    <property type="match status" value="1"/>
</dbReference>
<comment type="catalytic activity">
    <reaction evidence="1 5">
        <text>uridine(55) in tRNA = pseudouridine(55) in tRNA</text>
        <dbReference type="Rhea" id="RHEA:42532"/>
        <dbReference type="Rhea" id="RHEA-COMP:10101"/>
        <dbReference type="Rhea" id="RHEA-COMP:10102"/>
        <dbReference type="ChEBI" id="CHEBI:65314"/>
        <dbReference type="ChEBI" id="CHEBI:65315"/>
        <dbReference type="EC" id="5.4.99.25"/>
    </reaction>
</comment>
<dbReference type="Pfam" id="PF16198">
    <property type="entry name" value="TruB_C_2"/>
    <property type="match status" value="1"/>
</dbReference>
<evidence type="ECO:0000256" key="5">
    <source>
        <dbReference type="HAMAP-Rule" id="MF_01080"/>
    </source>
</evidence>
<keyword evidence="8" id="KW-0456">Lyase</keyword>
<dbReference type="OrthoDB" id="9802309at2"/>
<feature type="domain" description="Pseudouridine synthase II N-terminal" evidence="6">
    <location>
        <begin position="23"/>
        <end position="170"/>
    </location>
</feature>
<accession>F7YYL8</accession>
<dbReference type="PROSITE" id="PS50890">
    <property type="entry name" value="PUA"/>
    <property type="match status" value="1"/>
</dbReference>
<dbReference type="SUPFAM" id="SSF88697">
    <property type="entry name" value="PUA domain-like"/>
    <property type="match status" value="1"/>
</dbReference>
<dbReference type="GO" id="GO:0031119">
    <property type="term" value="P:tRNA pseudouridine synthesis"/>
    <property type="evidence" value="ECO:0007669"/>
    <property type="project" value="UniProtKB-UniRule"/>
</dbReference>
<dbReference type="GO" id="GO:0016829">
    <property type="term" value="F:lyase activity"/>
    <property type="evidence" value="ECO:0007669"/>
    <property type="project" value="UniProtKB-KW"/>
</dbReference>
<keyword evidence="4 5" id="KW-0413">Isomerase</keyword>
<dbReference type="SUPFAM" id="SSF55120">
    <property type="entry name" value="Pseudouridine synthase"/>
    <property type="match status" value="1"/>
</dbReference>
<dbReference type="PANTHER" id="PTHR13767:SF2">
    <property type="entry name" value="PSEUDOURIDYLATE SYNTHASE TRUB1"/>
    <property type="match status" value="1"/>
</dbReference>
<evidence type="ECO:0000256" key="4">
    <source>
        <dbReference type="ARBA" id="ARBA00023235"/>
    </source>
</evidence>
<dbReference type="RefSeq" id="WP_013932270.1">
    <property type="nucleotide sequence ID" value="NC_015707.1"/>
</dbReference>
<dbReference type="STRING" id="688269.Theth_0967"/>
<evidence type="ECO:0000259" key="6">
    <source>
        <dbReference type="Pfam" id="PF01509"/>
    </source>
</evidence>
<dbReference type="InterPro" id="IPR014780">
    <property type="entry name" value="tRNA_psdUridine_synth_TruB"/>
</dbReference>
<organism evidence="8 9">
    <name type="scientific">Pseudothermotoga thermarum DSM 5069</name>
    <dbReference type="NCBI Taxonomy" id="688269"/>
    <lineage>
        <taxon>Bacteria</taxon>
        <taxon>Thermotogati</taxon>
        <taxon>Thermotogota</taxon>
        <taxon>Thermotogae</taxon>
        <taxon>Thermotogales</taxon>
        <taxon>Thermotogaceae</taxon>
        <taxon>Pseudothermotoga</taxon>
    </lineage>
</organism>
<dbReference type="GO" id="GO:1990481">
    <property type="term" value="P:mRNA pseudouridine synthesis"/>
    <property type="evidence" value="ECO:0007669"/>
    <property type="project" value="TreeGrafter"/>
</dbReference>
<dbReference type="EC" id="5.4.99.25" evidence="5"/>
<evidence type="ECO:0000256" key="1">
    <source>
        <dbReference type="ARBA" id="ARBA00000385"/>
    </source>
</evidence>
<dbReference type="GO" id="GO:0003723">
    <property type="term" value="F:RNA binding"/>
    <property type="evidence" value="ECO:0007669"/>
    <property type="project" value="InterPro"/>
</dbReference>
<dbReference type="GO" id="GO:0160148">
    <property type="term" value="F:tRNA pseudouridine(55) synthase activity"/>
    <property type="evidence" value="ECO:0007669"/>
    <property type="project" value="UniProtKB-EC"/>
</dbReference>
<dbReference type="NCBIfam" id="TIGR00431">
    <property type="entry name" value="TruB"/>
    <property type="match status" value="1"/>
</dbReference>
<evidence type="ECO:0000313" key="9">
    <source>
        <dbReference type="Proteomes" id="UP000006804"/>
    </source>
</evidence>
<proteinExistence type="inferred from homology"/>
<gene>
    <name evidence="5" type="primary">truB</name>
    <name evidence="8" type="ORF">Theth_0967</name>
</gene>
<evidence type="ECO:0000259" key="7">
    <source>
        <dbReference type="Pfam" id="PF16198"/>
    </source>
</evidence>
<dbReference type="InterPro" id="IPR020103">
    <property type="entry name" value="PsdUridine_synth_cat_dom_sf"/>
</dbReference>
<keyword evidence="3 5" id="KW-0819">tRNA processing</keyword>
<keyword evidence="9" id="KW-1185">Reference proteome</keyword>
<dbReference type="HAMAP" id="MF_01080">
    <property type="entry name" value="TruB_bact"/>
    <property type="match status" value="1"/>
</dbReference>
<dbReference type="InterPro" id="IPR036974">
    <property type="entry name" value="PUA_sf"/>
</dbReference>
<protein>
    <recommendedName>
        <fullName evidence="5">tRNA pseudouridine synthase B</fullName>
        <ecNumber evidence="5">5.4.99.25</ecNumber>
    </recommendedName>
    <alternativeName>
        <fullName evidence="5">tRNA pseudouridine(55) synthase</fullName>
        <shortName evidence="5">Psi55 synthase</shortName>
    </alternativeName>
    <alternativeName>
        <fullName evidence="5">tRNA pseudouridylate synthase</fullName>
    </alternativeName>
    <alternativeName>
        <fullName evidence="5">tRNA-uridine isomerase</fullName>
    </alternativeName>
</protein>
<comment type="function">
    <text evidence="5">Responsible for synthesis of pseudouridine from uracil-55 in the psi GC loop of transfer RNAs.</text>
</comment>
<dbReference type="InterPro" id="IPR002501">
    <property type="entry name" value="PsdUridine_synth_N"/>
</dbReference>
<comment type="similarity">
    <text evidence="2 5">Belongs to the pseudouridine synthase TruB family. Type 1 subfamily.</text>
</comment>
<dbReference type="AlphaFoldDB" id="F7YYL8"/>
<dbReference type="KEGG" id="tta:Theth_0967"/>
<dbReference type="InterPro" id="IPR032819">
    <property type="entry name" value="TruB_C"/>
</dbReference>
<sequence length="305" mass="34394">MNGILLVDKPKGPTSHDVVEHLRKKLGIRKIGHAGTLDPFATGLLIVGIGWATRILEYLMKWEKTYYVKMVLGLITDTFDITGQIVEQHDVNVDQERILQVINSFVGTYKQVPPAYSARKYKGKKLYELARQGKIIRLPPREVTIYEIRDVKINGKEVSFVARVSSGTYIRSLCMDIGYALGCGATAVELRRLKVGNLSVEDAIDVFNLEREEILSKLIDPVNILTFPKVYLSEVGFKKAVEGNAVRVDGVVSFEDFSKNDIVQVIYNGKIVCLAKAERNSSFVETLKRLSRNEVILRPFKVFKE</sequence>
<reference evidence="8 9" key="1">
    <citation type="submission" date="2010-11" db="EMBL/GenBank/DDBJ databases">
        <title>The complete genome of Thermotoga thermarum DSM 5069.</title>
        <authorList>
            <consortium name="US DOE Joint Genome Institute (JGI-PGF)"/>
            <person name="Lucas S."/>
            <person name="Copeland A."/>
            <person name="Lapidus A."/>
            <person name="Bruce D."/>
            <person name="Goodwin L."/>
            <person name="Pitluck S."/>
            <person name="Kyrpides N."/>
            <person name="Mavromatis K."/>
            <person name="Ivanova N."/>
            <person name="Zeytun A."/>
            <person name="Brettin T."/>
            <person name="Detter J.C."/>
            <person name="Tapia R."/>
            <person name="Han C."/>
            <person name="Land M."/>
            <person name="Hauser L."/>
            <person name="Markowitz V."/>
            <person name="Cheng J.-F."/>
            <person name="Hugenholtz P."/>
            <person name="Woyke T."/>
            <person name="Wu D."/>
            <person name="Spring S."/>
            <person name="Schroeder M."/>
            <person name="Brambilla E."/>
            <person name="Klenk H.-P."/>
            <person name="Eisen J.A."/>
        </authorList>
    </citation>
    <scope>NUCLEOTIDE SEQUENCE [LARGE SCALE GENOMIC DNA]</scope>
    <source>
        <strain evidence="8 9">DSM 5069</strain>
    </source>
</reference>
<dbReference type="PATRIC" id="fig|688269.3.peg.991"/>
<evidence type="ECO:0000313" key="8">
    <source>
        <dbReference type="EMBL" id="AEH51050.1"/>
    </source>
</evidence>
<dbReference type="CDD" id="cd02573">
    <property type="entry name" value="PseudoU_synth_EcTruB"/>
    <property type="match status" value="1"/>
</dbReference>
<dbReference type="InterPro" id="IPR015947">
    <property type="entry name" value="PUA-like_sf"/>
</dbReference>
<dbReference type="HOGENOM" id="CLU_032087_0_2_0"/>
<evidence type="ECO:0000256" key="2">
    <source>
        <dbReference type="ARBA" id="ARBA00005642"/>
    </source>
</evidence>